<feature type="non-terminal residue" evidence="3">
    <location>
        <position position="103"/>
    </location>
</feature>
<reference evidence="3 4" key="1">
    <citation type="submission" date="2024-05" db="EMBL/GenBank/DDBJ databases">
        <title>Genome sequencing and assembly of Indian major carp, Cirrhinus mrigala (Hamilton, 1822).</title>
        <authorList>
            <person name="Mohindra V."/>
            <person name="Chowdhury L.M."/>
            <person name="Lal K."/>
            <person name="Jena J.K."/>
        </authorList>
    </citation>
    <scope>NUCLEOTIDE SEQUENCE [LARGE SCALE GENOMIC DNA]</scope>
    <source>
        <strain evidence="3">CM1030</strain>
        <tissue evidence="3">Blood</tissue>
    </source>
</reference>
<comment type="caution">
    <text evidence="3">The sequence shown here is derived from an EMBL/GenBank/DDBJ whole genome shotgun (WGS) entry which is preliminary data.</text>
</comment>
<dbReference type="InterPro" id="IPR016024">
    <property type="entry name" value="ARM-type_fold"/>
</dbReference>
<dbReference type="PANTHER" id="PTHR13102">
    <property type="entry name" value="NUCLEOLAR PROTEIN 9"/>
    <property type="match status" value="1"/>
</dbReference>
<evidence type="ECO:0000256" key="2">
    <source>
        <dbReference type="PROSITE-ProRule" id="PRU00317"/>
    </source>
</evidence>
<sequence>LSICYHGSRLVQALAGFKDRTVLMNSLHGLSSADLLTLGTDRMGSHALQMLVTTASDKGRGKILRKLEELYVQLACSSCGSRLLEAVWNSANVNQRQSIAEKL</sequence>
<keyword evidence="1" id="KW-0677">Repeat</keyword>
<dbReference type="PROSITE" id="PS50302">
    <property type="entry name" value="PUM"/>
    <property type="match status" value="1"/>
</dbReference>
<dbReference type="SUPFAM" id="SSF48371">
    <property type="entry name" value="ARM repeat"/>
    <property type="match status" value="1"/>
</dbReference>
<dbReference type="Pfam" id="PF22493">
    <property type="entry name" value="PUF_NOP9"/>
    <property type="match status" value="1"/>
</dbReference>
<dbReference type="Gene3D" id="1.25.10.10">
    <property type="entry name" value="Leucine-rich Repeat Variant"/>
    <property type="match status" value="1"/>
</dbReference>
<dbReference type="InterPro" id="IPR040000">
    <property type="entry name" value="NOP9"/>
</dbReference>
<keyword evidence="4" id="KW-1185">Reference proteome</keyword>
<dbReference type="PANTHER" id="PTHR13102:SF0">
    <property type="entry name" value="NUCLEOLAR PROTEIN 9"/>
    <property type="match status" value="1"/>
</dbReference>
<feature type="repeat" description="Pumilio" evidence="2">
    <location>
        <begin position="29"/>
        <end position="65"/>
    </location>
</feature>
<feature type="non-terminal residue" evidence="3">
    <location>
        <position position="1"/>
    </location>
</feature>
<dbReference type="Proteomes" id="UP001529510">
    <property type="component" value="Unassembled WGS sequence"/>
</dbReference>
<organism evidence="3 4">
    <name type="scientific">Cirrhinus mrigala</name>
    <name type="common">Mrigala</name>
    <dbReference type="NCBI Taxonomy" id="683832"/>
    <lineage>
        <taxon>Eukaryota</taxon>
        <taxon>Metazoa</taxon>
        <taxon>Chordata</taxon>
        <taxon>Craniata</taxon>
        <taxon>Vertebrata</taxon>
        <taxon>Euteleostomi</taxon>
        <taxon>Actinopterygii</taxon>
        <taxon>Neopterygii</taxon>
        <taxon>Teleostei</taxon>
        <taxon>Ostariophysi</taxon>
        <taxon>Cypriniformes</taxon>
        <taxon>Cyprinidae</taxon>
        <taxon>Labeoninae</taxon>
        <taxon>Labeonini</taxon>
        <taxon>Cirrhinus</taxon>
    </lineage>
</organism>
<evidence type="ECO:0000256" key="1">
    <source>
        <dbReference type="ARBA" id="ARBA00022737"/>
    </source>
</evidence>
<evidence type="ECO:0000313" key="4">
    <source>
        <dbReference type="Proteomes" id="UP001529510"/>
    </source>
</evidence>
<dbReference type="SMART" id="SM00025">
    <property type="entry name" value="Pumilio"/>
    <property type="match status" value="2"/>
</dbReference>
<gene>
    <name evidence="3" type="ORF">M9458_005096</name>
</gene>
<name>A0ABD0RTW0_CIRMR</name>
<dbReference type="AlphaFoldDB" id="A0ABD0RTW0"/>
<dbReference type="InterPro" id="IPR001313">
    <property type="entry name" value="Pumilio_RNA-bd_rpt"/>
</dbReference>
<proteinExistence type="predicted"/>
<evidence type="ECO:0000313" key="3">
    <source>
        <dbReference type="EMBL" id="KAL0201909.1"/>
    </source>
</evidence>
<evidence type="ECO:0008006" key="5">
    <source>
        <dbReference type="Google" id="ProtNLM"/>
    </source>
</evidence>
<protein>
    <recommendedName>
        <fullName evidence="5">PUM-HD domain-containing protein</fullName>
    </recommendedName>
</protein>
<accession>A0ABD0RTW0</accession>
<dbReference type="InterPro" id="IPR011989">
    <property type="entry name" value="ARM-like"/>
</dbReference>
<dbReference type="EMBL" id="JAMKFB020000002">
    <property type="protein sequence ID" value="KAL0201909.1"/>
    <property type="molecule type" value="Genomic_DNA"/>
</dbReference>